<evidence type="ECO:0000256" key="3">
    <source>
        <dbReference type="ARBA" id="ARBA00023002"/>
    </source>
</evidence>
<dbReference type="InterPro" id="IPR017941">
    <property type="entry name" value="Rieske_2Fe-2S"/>
</dbReference>
<dbReference type="AlphaFoldDB" id="A0A6B3SJH5"/>
<proteinExistence type="predicted"/>
<evidence type="ECO:0000256" key="1">
    <source>
        <dbReference type="ARBA" id="ARBA00022714"/>
    </source>
</evidence>
<gene>
    <name evidence="8" type="primary">nirD</name>
    <name evidence="8" type="ORF">G3574_07255</name>
</gene>
<feature type="domain" description="Rieske" evidence="7">
    <location>
        <begin position="6"/>
        <end position="102"/>
    </location>
</feature>
<dbReference type="Pfam" id="PF00355">
    <property type="entry name" value="Rieske"/>
    <property type="match status" value="1"/>
</dbReference>
<keyword evidence="6" id="KW-0534">Nitrate assimilation</keyword>
<dbReference type="Proteomes" id="UP000482155">
    <property type="component" value="Unassembled WGS sequence"/>
</dbReference>
<dbReference type="InterPro" id="IPR012748">
    <property type="entry name" value="Rieske-like_NirD"/>
</dbReference>
<dbReference type="RefSeq" id="WP_163961524.1">
    <property type="nucleotide sequence ID" value="NZ_JAAIVB010000021.1"/>
</dbReference>
<evidence type="ECO:0000256" key="5">
    <source>
        <dbReference type="ARBA" id="ARBA00023014"/>
    </source>
</evidence>
<evidence type="ECO:0000313" key="8">
    <source>
        <dbReference type="EMBL" id="NEX60870.1"/>
    </source>
</evidence>
<evidence type="ECO:0000259" key="7">
    <source>
        <dbReference type="PROSITE" id="PS51296"/>
    </source>
</evidence>
<keyword evidence="1" id="KW-0001">2Fe-2S</keyword>
<name>A0A6B3SJH5_9BURK</name>
<evidence type="ECO:0000256" key="2">
    <source>
        <dbReference type="ARBA" id="ARBA00022723"/>
    </source>
</evidence>
<keyword evidence="4" id="KW-0408">Iron</keyword>
<dbReference type="SUPFAM" id="SSF50022">
    <property type="entry name" value="ISP domain"/>
    <property type="match status" value="1"/>
</dbReference>
<reference evidence="8 9" key="1">
    <citation type="submission" date="2020-02" db="EMBL/GenBank/DDBJ databases">
        <authorList>
            <person name="Kim M.K."/>
        </authorList>
    </citation>
    <scope>NUCLEOTIDE SEQUENCE [LARGE SCALE GENOMIC DNA]</scope>
    <source>
        <strain evidence="8 9">17J57-3</strain>
    </source>
</reference>
<comment type="caution">
    <text evidence="8">The sequence shown here is derived from an EMBL/GenBank/DDBJ whole genome shotgun (WGS) entry which is preliminary data.</text>
</comment>
<evidence type="ECO:0000256" key="6">
    <source>
        <dbReference type="ARBA" id="ARBA00023063"/>
    </source>
</evidence>
<accession>A0A6B3SJH5</accession>
<dbReference type="CDD" id="cd03530">
    <property type="entry name" value="Rieske_NirD_small_Bacillus"/>
    <property type="match status" value="1"/>
</dbReference>
<dbReference type="GO" id="GO:0051537">
    <property type="term" value="F:2 iron, 2 sulfur cluster binding"/>
    <property type="evidence" value="ECO:0007669"/>
    <property type="project" value="UniProtKB-KW"/>
</dbReference>
<dbReference type="PROSITE" id="PS51296">
    <property type="entry name" value="RIESKE"/>
    <property type="match status" value="1"/>
</dbReference>
<evidence type="ECO:0000313" key="9">
    <source>
        <dbReference type="Proteomes" id="UP000482155"/>
    </source>
</evidence>
<organism evidence="8 9">
    <name type="scientific">Noviherbaspirillum galbum</name>
    <dbReference type="NCBI Taxonomy" id="2709383"/>
    <lineage>
        <taxon>Bacteria</taxon>
        <taxon>Pseudomonadati</taxon>
        <taxon>Pseudomonadota</taxon>
        <taxon>Betaproteobacteria</taxon>
        <taxon>Burkholderiales</taxon>
        <taxon>Oxalobacteraceae</taxon>
        <taxon>Noviherbaspirillum</taxon>
    </lineage>
</organism>
<dbReference type="PANTHER" id="PTHR21496">
    <property type="entry name" value="FERREDOXIN-RELATED"/>
    <property type="match status" value="1"/>
</dbReference>
<keyword evidence="3" id="KW-0560">Oxidoreductase</keyword>
<dbReference type="EMBL" id="JAAIVB010000021">
    <property type="protein sequence ID" value="NEX60870.1"/>
    <property type="molecule type" value="Genomic_DNA"/>
</dbReference>
<dbReference type="NCBIfam" id="TIGR02378">
    <property type="entry name" value="nirD_assim_sml"/>
    <property type="match status" value="1"/>
</dbReference>
<sequence length="123" mass="13204">MSQQWKAVCNVADIPVLGARVVKRAQKPDVAIFRNGEDKIFALLDRCPHKGGPLSQGIVFGEKVACPLHNWNIQLDSGCATAPDEGCTQTFSVRVDDGQVFLDVNELDALPGVNPATTETEAA</sequence>
<keyword evidence="9" id="KW-1185">Reference proteome</keyword>
<keyword evidence="5" id="KW-0411">Iron-sulfur</keyword>
<evidence type="ECO:0000256" key="4">
    <source>
        <dbReference type="ARBA" id="ARBA00023004"/>
    </source>
</evidence>
<dbReference type="GO" id="GO:0046872">
    <property type="term" value="F:metal ion binding"/>
    <property type="evidence" value="ECO:0007669"/>
    <property type="project" value="UniProtKB-KW"/>
</dbReference>
<dbReference type="PANTHER" id="PTHR21496:SF23">
    <property type="entry name" value="3-PHENYLPROPIONATE_CINNAMIC ACID DIOXYGENASE FERREDOXIN SUBUNIT"/>
    <property type="match status" value="1"/>
</dbReference>
<keyword evidence="2" id="KW-0479">Metal-binding</keyword>
<dbReference type="Gene3D" id="2.102.10.10">
    <property type="entry name" value="Rieske [2Fe-2S] iron-sulphur domain"/>
    <property type="match status" value="1"/>
</dbReference>
<dbReference type="InterPro" id="IPR036922">
    <property type="entry name" value="Rieske_2Fe-2S_sf"/>
</dbReference>
<dbReference type="GO" id="GO:0008942">
    <property type="term" value="F:nitrite reductase [NAD(P)H] activity"/>
    <property type="evidence" value="ECO:0007669"/>
    <property type="project" value="InterPro"/>
</dbReference>
<protein>
    <submittedName>
        <fullName evidence="8">Nitrite reductase small subunit NirD</fullName>
    </submittedName>
</protein>
<dbReference type="GO" id="GO:0042128">
    <property type="term" value="P:nitrate assimilation"/>
    <property type="evidence" value="ECO:0007669"/>
    <property type="project" value="UniProtKB-KW"/>
</dbReference>